<name>A0ABS3SXQ5_9FLAO</name>
<dbReference type="Pfam" id="PF04389">
    <property type="entry name" value="Peptidase_M28"/>
    <property type="match status" value="1"/>
</dbReference>
<feature type="domain" description="Peptidase M28" evidence="1">
    <location>
        <begin position="103"/>
        <end position="305"/>
    </location>
</feature>
<dbReference type="Proteomes" id="UP000676776">
    <property type="component" value="Unassembled WGS sequence"/>
</dbReference>
<dbReference type="InterPro" id="IPR036034">
    <property type="entry name" value="PDZ_sf"/>
</dbReference>
<keyword evidence="4" id="KW-1185">Reference proteome</keyword>
<feature type="domain" description="PDZ" evidence="2">
    <location>
        <begin position="347"/>
        <end position="413"/>
    </location>
</feature>
<dbReference type="Gene3D" id="2.30.42.10">
    <property type="match status" value="1"/>
</dbReference>
<evidence type="ECO:0000313" key="3">
    <source>
        <dbReference type="EMBL" id="MBO3115280.1"/>
    </source>
</evidence>
<evidence type="ECO:0000313" key="4">
    <source>
        <dbReference type="Proteomes" id="UP000676776"/>
    </source>
</evidence>
<protein>
    <submittedName>
        <fullName evidence="3">M28 family peptidase</fullName>
    </submittedName>
</protein>
<dbReference type="InterPro" id="IPR001478">
    <property type="entry name" value="PDZ"/>
</dbReference>
<dbReference type="RefSeq" id="WP_208152055.1">
    <property type="nucleotide sequence ID" value="NZ_JAGEVF010000001.1"/>
</dbReference>
<dbReference type="SUPFAM" id="SSF50156">
    <property type="entry name" value="PDZ domain-like"/>
    <property type="match status" value="1"/>
</dbReference>
<dbReference type="InterPro" id="IPR007484">
    <property type="entry name" value="Peptidase_M28"/>
</dbReference>
<proteinExistence type="predicted"/>
<sequence length="414" mass="46034">MKKTFIIFVLFILTACKTEPKVAENKIKQDVAFLADDKLEGRQTGTKGEALAADYLIDRFKEIGLTEKGTEKYLQPFSFKPKTDPHKEVEFTKNLDSTITGNNIIGFIDNNAETTVVIGAHYDHLGYGGEGSLYRGDEKAIHNGADDNASGVALMLNLASRLKVKNDLSQAKDKNNYMFLAFSGEEMGLLGSNYFSKNPTIDVSSINYMINMDMVGRMKADSTLAVYGTGTSPIFKQTLKAHNEKFKLIENESGVGPSDHTSFYLIDIPVLHFFTGQHEDYHKPGDDSEKLNYDGMNLISDYIFDIISDLDDNGELAFRTTKNESEETPRFKVGLGVVPDYLYDGEGMRIDGTREETPAYSAGLKKGDIVIKLGDSTITDMMSYMRALSVFEKGDETNISVKREGQTINTTVKF</sequence>
<dbReference type="Gene3D" id="3.40.630.10">
    <property type="entry name" value="Zn peptidases"/>
    <property type="match status" value="1"/>
</dbReference>
<dbReference type="InterPro" id="IPR045175">
    <property type="entry name" value="M28_fam"/>
</dbReference>
<accession>A0ABS3SXQ5</accession>
<dbReference type="PANTHER" id="PTHR12147">
    <property type="entry name" value="METALLOPEPTIDASE M28 FAMILY MEMBER"/>
    <property type="match status" value="1"/>
</dbReference>
<comment type="caution">
    <text evidence="3">The sequence shown here is derived from an EMBL/GenBank/DDBJ whole genome shotgun (WGS) entry which is preliminary data.</text>
</comment>
<dbReference type="EMBL" id="JAGEVF010000001">
    <property type="protein sequence ID" value="MBO3115280.1"/>
    <property type="molecule type" value="Genomic_DNA"/>
</dbReference>
<dbReference type="Pfam" id="PF13180">
    <property type="entry name" value="PDZ_2"/>
    <property type="match status" value="1"/>
</dbReference>
<dbReference type="PANTHER" id="PTHR12147:SF26">
    <property type="entry name" value="PEPTIDASE M28 DOMAIN-CONTAINING PROTEIN"/>
    <property type="match status" value="1"/>
</dbReference>
<reference evidence="3 4" key="1">
    <citation type="submission" date="2021-03" db="EMBL/GenBank/DDBJ databases">
        <title>Winogradskyella sp. nov., isolated from costal sediment.</title>
        <authorList>
            <person name="Gao C."/>
        </authorList>
    </citation>
    <scope>NUCLEOTIDE SEQUENCE [LARGE SCALE GENOMIC DNA]</scope>
    <source>
        <strain evidence="3 4">DF17</strain>
    </source>
</reference>
<evidence type="ECO:0000259" key="1">
    <source>
        <dbReference type="Pfam" id="PF04389"/>
    </source>
</evidence>
<evidence type="ECO:0000259" key="2">
    <source>
        <dbReference type="Pfam" id="PF13180"/>
    </source>
</evidence>
<dbReference type="CDD" id="cd05663">
    <property type="entry name" value="M28_like_PA_PDZ_associated"/>
    <property type="match status" value="1"/>
</dbReference>
<gene>
    <name evidence="3" type="ORF">J4050_00885</name>
</gene>
<organism evidence="3 4">
    <name type="scientific">Winogradskyella pelagia</name>
    <dbReference type="NCBI Taxonomy" id="2819984"/>
    <lineage>
        <taxon>Bacteria</taxon>
        <taxon>Pseudomonadati</taxon>
        <taxon>Bacteroidota</taxon>
        <taxon>Flavobacteriia</taxon>
        <taxon>Flavobacteriales</taxon>
        <taxon>Flavobacteriaceae</taxon>
        <taxon>Winogradskyella</taxon>
    </lineage>
</organism>
<dbReference type="SUPFAM" id="SSF53187">
    <property type="entry name" value="Zn-dependent exopeptidases"/>
    <property type="match status" value="1"/>
</dbReference>
<dbReference type="PROSITE" id="PS51257">
    <property type="entry name" value="PROKAR_LIPOPROTEIN"/>
    <property type="match status" value="1"/>
</dbReference>